<dbReference type="PANTHER" id="PTHR23514:SF13">
    <property type="entry name" value="INNER MEMBRANE PROTEIN YBJJ"/>
    <property type="match status" value="1"/>
</dbReference>
<name>A0AA41XVL2_9GAMM</name>
<dbReference type="GO" id="GO:0022857">
    <property type="term" value="F:transmembrane transporter activity"/>
    <property type="evidence" value="ECO:0007669"/>
    <property type="project" value="InterPro"/>
</dbReference>
<feature type="transmembrane region" description="Helical" evidence="5">
    <location>
        <begin position="207"/>
        <end position="227"/>
    </location>
</feature>
<evidence type="ECO:0000259" key="6">
    <source>
        <dbReference type="PROSITE" id="PS50850"/>
    </source>
</evidence>
<evidence type="ECO:0000256" key="2">
    <source>
        <dbReference type="ARBA" id="ARBA00022692"/>
    </source>
</evidence>
<feature type="transmembrane region" description="Helical" evidence="5">
    <location>
        <begin position="22"/>
        <end position="42"/>
    </location>
</feature>
<keyword evidence="3 5" id="KW-1133">Transmembrane helix</keyword>
<dbReference type="FunFam" id="1.20.1250.20:FF:000438">
    <property type="entry name" value="Major facilitator transporter"/>
    <property type="match status" value="1"/>
</dbReference>
<keyword evidence="2 5" id="KW-0812">Transmembrane</keyword>
<dbReference type="InterPro" id="IPR011701">
    <property type="entry name" value="MFS"/>
</dbReference>
<dbReference type="EMBL" id="JAMPJU010000002">
    <property type="protein sequence ID" value="MCV9881593.1"/>
    <property type="molecule type" value="Genomic_DNA"/>
</dbReference>
<feature type="transmembrane region" description="Helical" evidence="5">
    <location>
        <begin position="81"/>
        <end position="101"/>
    </location>
</feature>
<dbReference type="GO" id="GO:0016020">
    <property type="term" value="C:membrane"/>
    <property type="evidence" value="ECO:0007669"/>
    <property type="project" value="UniProtKB-SubCell"/>
</dbReference>
<dbReference type="InterPro" id="IPR051788">
    <property type="entry name" value="MFS_Transporter"/>
</dbReference>
<dbReference type="Pfam" id="PF07690">
    <property type="entry name" value="MFS_1"/>
    <property type="match status" value="1"/>
</dbReference>
<dbReference type="EMBL" id="JAMPJT010000002">
    <property type="protein sequence ID" value="MCV9877843.1"/>
    <property type="molecule type" value="Genomic_DNA"/>
</dbReference>
<feature type="transmembrane region" description="Helical" evidence="5">
    <location>
        <begin position="107"/>
        <end position="126"/>
    </location>
</feature>
<feature type="domain" description="Major facilitator superfamily (MFS) profile" evidence="6">
    <location>
        <begin position="20"/>
        <end position="388"/>
    </location>
</feature>
<reference evidence="7" key="1">
    <citation type="submission" date="2022-04" db="EMBL/GenBank/DDBJ databases">
        <title>Brenneria sp. isolated from walnut trees in Serbia.</title>
        <authorList>
            <person name="Gasic K."/>
            <person name="Zlatkovic N."/>
            <person name="Kuzmanovic N."/>
        </authorList>
    </citation>
    <scope>NUCLEOTIDE SEQUENCE</scope>
    <source>
        <strain evidence="8">KBI 423</strain>
        <strain evidence="7">KBI 447</strain>
    </source>
</reference>
<dbReference type="SUPFAM" id="SSF103473">
    <property type="entry name" value="MFS general substrate transporter"/>
    <property type="match status" value="1"/>
</dbReference>
<dbReference type="PANTHER" id="PTHR23514">
    <property type="entry name" value="BYPASS OF STOP CODON PROTEIN 6"/>
    <property type="match status" value="1"/>
</dbReference>
<feature type="transmembrane region" description="Helical" evidence="5">
    <location>
        <begin position="147"/>
        <end position="168"/>
    </location>
</feature>
<evidence type="ECO:0000313" key="10">
    <source>
        <dbReference type="Proteomes" id="UP001165569"/>
    </source>
</evidence>
<proteinExistence type="predicted"/>
<gene>
    <name evidence="7" type="ORF">NC803_03100</name>
    <name evidence="8" type="ORF">NC856_04830</name>
</gene>
<organism evidence="7 10">
    <name type="scientific">Brenneria izbisi</name>
    <dbReference type="NCBI Taxonomy" id="2939450"/>
    <lineage>
        <taxon>Bacteria</taxon>
        <taxon>Pseudomonadati</taxon>
        <taxon>Pseudomonadota</taxon>
        <taxon>Gammaproteobacteria</taxon>
        <taxon>Enterobacterales</taxon>
        <taxon>Pectobacteriaceae</taxon>
        <taxon>Brenneria</taxon>
    </lineage>
</organism>
<comment type="caution">
    <text evidence="7">The sequence shown here is derived from an EMBL/GenBank/DDBJ whole genome shotgun (WGS) entry which is preliminary data.</text>
</comment>
<dbReference type="Proteomes" id="UP001165568">
    <property type="component" value="Unassembled WGS sequence"/>
</dbReference>
<feature type="transmembrane region" description="Helical" evidence="5">
    <location>
        <begin position="365"/>
        <end position="386"/>
    </location>
</feature>
<evidence type="ECO:0000313" key="7">
    <source>
        <dbReference type="EMBL" id="MCV9877843.1"/>
    </source>
</evidence>
<comment type="subcellular location">
    <subcellularLocation>
        <location evidence="1">Membrane</location>
        <topology evidence="1">Multi-pass membrane protein</topology>
    </subcellularLocation>
</comment>
<feature type="transmembrane region" description="Helical" evidence="5">
    <location>
        <begin position="54"/>
        <end position="74"/>
    </location>
</feature>
<dbReference type="PROSITE" id="PS50850">
    <property type="entry name" value="MFS"/>
    <property type="match status" value="1"/>
</dbReference>
<evidence type="ECO:0000256" key="1">
    <source>
        <dbReference type="ARBA" id="ARBA00004141"/>
    </source>
</evidence>
<accession>A0AA41XVL2</accession>
<feature type="transmembrane region" description="Helical" evidence="5">
    <location>
        <begin position="278"/>
        <end position="298"/>
    </location>
</feature>
<evidence type="ECO:0000313" key="9">
    <source>
        <dbReference type="Proteomes" id="UP001165568"/>
    </source>
</evidence>
<feature type="transmembrane region" description="Helical" evidence="5">
    <location>
        <begin position="247"/>
        <end position="266"/>
    </location>
</feature>
<evidence type="ECO:0000256" key="5">
    <source>
        <dbReference type="SAM" id="Phobius"/>
    </source>
</evidence>
<sequence>MSTALNSASLCTEQQPGRKAQAATRISFFVAGFAMAAWAPLVPFVKHRLDINDASLGMLLLSLGIGSLLAMPFTGLLTSKFGCRAIILTASAFLCVILPMLTQADTIPVMAVTLLFFGAAIGMIDVSMNIQAVIVERASGRAMMSGFHGFFSVGGIVGAGGVSALLWLGLSPLMALLVIVALLLVLMSVAQAHLLRAANNTEGGPMFAIPRGWVMFIGVLCFIMFLAEGAILDWSALFLTAERHLNSAQAGIGYAAFSVAMTIGRLSGDRVVNALGRYAILAGGSLCAALGLLLTISIDNALTSILGFIMVGIGASNVVPILFSAAGNQKIMPANLAIASITTVGYAGILVGPTLLGFIAQLSSLSLAFGCVALLLLIVCASARAITRHQEH</sequence>
<feature type="transmembrane region" description="Helical" evidence="5">
    <location>
        <begin position="304"/>
        <end position="324"/>
    </location>
</feature>
<feature type="transmembrane region" description="Helical" evidence="5">
    <location>
        <begin position="336"/>
        <end position="359"/>
    </location>
</feature>
<dbReference type="AlphaFoldDB" id="A0AA41XVL2"/>
<dbReference type="InterPro" id="IPR036259">
    <property type="entry name" value="MFS_trans_sf"/>
</dbReference>
<dbReference type="InterPro" id="IPR020846">
    <property type="entry name" value="MFS_dom"/>
</dbReference>
<feature type="transmembrane region" description="Helical" evidence="5">
    <location>
        <begin position="174"/>
        <end position="195"/>
    </location>
</feature>
<evidence type="ECO:0000256" key="3">
    <source>
        <dbReference type="ARBA" id="ARBA00022989"/>
    </source>
</evidence>
<dbReference type="Proteomes" id="UP001165569">
    <property type="component" value="Unassembled WGS sequence"/>
</dbReference>
<dbReference type="RefSeq" id="WP_264089289.1">
    <property type="nucleotide sequence ID" value="NZ_JAMPJT010000002.1"/>
</dbReference>
<evidence type="ECO:0000256" key="4">
    <source>
        <dbReference type="ARBA" id="ARBA00023136"/>
    </source>
</evidence>
<evidence type="ECO:0000313" key="8">
    <source>
        <dbReference type="EMBL" id="MCV9881593.1"/>
    </source>
</evidence>
<dbReference type="Gene3D" id="1.20.1250.20">
    <property type="entry name" value="MFS general substrate transporter like domains"/>
    <property type="match status" value="2"/>
</dbReference>
<keyword evidence="9" id="KW-1185">Reference proteome</keyword>
<protein>
    <submittedName>
        <fullName evidence="7">MFS transporter</fullName>
    </submittedName>
</protein>
<dbReference type="CDD" id="cd17393">
    <property type="entry name" value="MFS_MosC_like"/>
    <property type="match status" value="1"/>
</dbReference>
<keyword evidence="4 5" id="KW-0472">Membrane</keyword>